<comment type="caution">
    <text evidence="4">The sequence shown here is derived from an EMBL/GenBank/DDBJ whole genome shotgun (WGS) entry which is preliminary data.</text>
</comment>
<dbReference type="InterPro" id="IPR012677">
    <property type="entry name" value="Nucleotide-bd_a/b_plait_sf"/>
</dbReference>
<reference evidence="4" key="1">
    <citation type="journal article" date="2023" name="Plant J.">
        <title>The genome of the king protea, Protea cynaroides.</title>
        <authorList>
            <person name="Chang J."/>
            <person name="Duong T.A."/>
            <person name="Schoeman C."/>
            <person name="Ma X."/>
            <person name="Roodt D."/>
            <person name="Barker N."/>
            <person name="Li Z."/>
            <person name="Van de Peer Y."/>
            <person name="Mizrachi E."/>
        </authorList>
    </citation>
    <scope>NUCLEOTIDE SEQUENCE</scope>
    <source>
        <tissue evidence="4">Young leaves</tissue>
    </source>
</reference>
<dbReference type="SMART" id="SM00360">
    <property type="entry name" value="RRM"/>
    <property type="match status" value="1"/>
</dbReference>
<dbReference type="OrthoDB" id="272703at2759"/>
<name>A0A9Q0KD77_9MAGN</name>
<dbReference type="Proteomes" id="UP001141806">
    <property type="component" value="Unassembled WGS sequence"/>
</dbReference>
<keyword evidence="5" id="KW-1185">Reference proteome</keyword>
<sequence>MALFSLRPSFISSFPFSRPYSIPKISVAETLTPKTIIHRSLGISIPAQVNHSSALQSFLCCTNSASSVEGESSHSARIIIKGLSPSTSEKFLTKIFSRFGEVSRVKIITDRKSKQSLGFAYVWFTNEESVHLAAEEMDGKFLGGRFVAVMIAKPESPSSHWLSGEMEVEKPCNEGMLLYKLLEMLGKPELGCDNLYPVTPTAATCFATPGSAAVDSTTFAAGGSGTRRYAAAGGGSGGKLVDDLLLLVIYIKD</sequence>
<dbReference type="InterPro" id="IPR035979">
    <property type="entry name" value="RBD_domain_sf"/>
</dbReference>
<dbReference type="PROSITE" id="PS50102">
    <property type="entry name" value="RRM"/>
    <property type="match status" value="1"/>
</dbReference>
<accession>A0A9Q0KD77</accession>
<evidence type="ECO:0000313" key="5">
    <source>
        <dbReference type="Proteomes" id="UP001141806"/>
    </source>
</evidence>
<dbReference type="EMBL" id="JAMYWD010000006">
    <property type="protein sequence ID" value="KAJ4968315.1"/>
    <property type="molecule type" value="Genomic_DNA"/>
</dbReference>
<keyword evidence="1 2" id="KW-0694">RNA-binding</keyword>
<organism evidence="4 5">
    <name type="scientific">Protea cynaroides</name>
    <dbReference type="NCBI Taxonomy" id="273540"/>
    <lineage>
        <taxon>Eukaryota</taxon>
        <taxon>Viridiplantae</taxon>
        <taxon>Streptophyta</taxon>
        <taxon>Embryophyta</taxon>
        <taxon>Tracheophyta</taxon>
        <taxon>Spermatophyta</taxon>
        <taxon>Magnoliopsida</taxon>
        <taxon>Proteales</taxon>
        <taxon>Proteaceae</taxon>
        <taxon>Protea</taxon>
    </lineage>
</organism>
<feature type="domain" description="RRM" evidence="3">
    <location>
        <begin position="76"/>
        <end position="154"/>
    </location>
</feature>
<dbReference type="PANTHER" id="PTHR48027">
    <property type="entry name" value="HETEROGENEOUS NUCLEAR RIBONUCLEOPROTEIN 87F-RELATED"/>
    <property type="match status" value="1"/>
</dbReference>
<evidence type="ECO:0000313" key="4">
    <source>
        <dbReference type="EMBL" id="KAJ4968315.1"/>
    </source>
</evidence>
<proteinExistence type="predicted"/>
<gene>
    <name evidence="4" type="ORF">NE237_015016</name>
</gene>
<dbReference type="AlphaFoldDB" id="A0A9Q0KD77"/>
<evidence type="ECO:0000256" key="2">
    <source>
        <dbReference type="PROSITE-ProRule" id="PRU00176"/>
    </source>
</evidence>
<dbReference type="SUPFAM" id="SSF54928">
    <property type="entry name" value="RNA-binding domain, RBD"/>
    <property type="match status" value="1"/>
</dbReference>
<protein>
    <recommendedName>
        <fullName evidence="3">RRM domain-containing protein</fullName>
    </recommendedName>
</protein>
<dbReference type="Pfam" id="PF00076">
    <property type="entry name" value="RRM_1"/>
    <property type="match status" value="1"/>
</dbReference>
<dbReference type="InterPro" id="IPR052462">
    <property type="entry name" value="SLIRP/GR-RBP-like"/>
</dbReference>
<dbReference type="InterPro" id="IPR000504">
    <property type="entry name" value="RRM_dom"/>
</dbReference>
<evidence type="ECO:0000256" key="1">
    <source>
        <dbReference type="ARBA" id="ARBA00022884"/>
    </source>
</evidence>
<dbReference type="CDD" id="cd00590">
    <property type="entry name" value="RRM_SF"/>
    <property type="match status" value="1"/>
</dbReference>
<evidence type="ECO:0000259" key="3">
    <source>
        <dbReference type="PROSITE" id="PS50102"/>
    </source>
</evidence>
<dbReference type="GO" id="GO:0003723">
    <property type="term" value="F:RNA binding"/>
    <property type="evidence" value="ECO:0007669"/>
    <property type="project" value="UniProtKB-UniRule"/>
</dbReference>
<dbReference type="Gene3D" id="3.30.70.330">
    <property type="match status" value="1"/>
</dbReference>